<name>A0A0E9XPR1_ANGAN</name>
<sequence>MQMLTSTKTSNHFWKTKEINFVSCGKESQCIIYLANPCRKEAPICLG</sequence>
<accession>A0A0E9XPR1</accession>
<proteinExistence type="predicted"/>
<reference evidence="1" key="1">
    <citation type="submission" date="2014-11" db="EMBL/GenBank/DDBJ databases">
        <authorList>
            <person name="Amaro Gonzalez C."/>
        </authorList>
    </citation>
    <scope>NUCLEOTIDE SEQUENCE</scope>
</reference>
<reference evidence="1" key="2">
    <citation type="journal article" date="2015" name="Fish Shellfish Immunol.">
        <title>Early steps in the European eel (Anguilla anguilla)-Vibrio vulnificus interaction in the gills: Role of the RtxA13 toxin.</title>
        <authorList>
            <person name="Callol A."/>
            <person name="Pajuelo D."/>
            <person name="Ebbesson L."/>
            <person name="Teles M."/>
            <person name="MacKenzie S."/>
            <person name="Amaro C."/>
        </authorList>
    </citation>
    <scope>NUCLEOTIDE SEQUENCE</scope>
</reference>
<dbReference type="AlphaFoldDB" id="A0A0E9XPR1"/>
<protein>
    <submittedName>
        <fullName evidence="1">Uncharacterized protein</fullName>
    </submittedName>
</protein>
<evidence type="ECO:0000313" key="1">
    <source>
        <dbReference type="EMBL" id="JAI03816.1"/>
    </source>
</evidence>
<organism evidence="1">
    <name type="scientific">Anguilla anguilla</name>
    <name type="common">European freshwater eel</name>
    <name type="synonym">Muraena anguilla</name>
    <dbReference type="NCBI Taxonomy" id="7936"/>
    <lineage>
        <taxon>Eukaryota</taxon>
        <taxon>Metazoa</taxon>
        <taxon>Chordata</taxon>
        <taxon>Craniata</taxon>
        <taxon>Vertebrata</taxon>
        <taxon>Euteleostomi</taxon>
        <taxon>Actinopterygii</taxon>
        <taxon>Neopterygii</taxon>
        <taxon>Teleostei</taxon>
        <taxon>Anguilliformes</taxon>
        <taxon>Anguillidae</taxon>
        <taxon>Anguilla</taxon>
    </lineage>
</organism>
<dbReference type="EMBL" id="GBXM01004762">
    <property type="protein sequence ID" value="JAI03816.1"/>
    <property type="molecule type" value="Transcribed_RNA"/>
</dbReference>